<dbReference type="GeneID" id="109002170"/>
<dbReference type="Gramene" id="Jr14_05110_p1">
    <property type="protein sequence ID" value="cds.Jr14_05110_p1"/>
    <property type="gene ID" value="Jr14_05110"/>
</dbReference>
<sequence>MARAEKEGAKKRVVVVGGGVGGSVLAHSLQSVVDVVLIDQKEYYEIPWASLRSMVEPSFAERSVINHSDYLPSVQIITSAATNITDEEVITAGGNTVAYDYLVIATGHSEPLPRSREERLNEYRADFEKIKSANSVLIVGGGPTGVELAGEIAVDFPGKKVILVHRGTRLLEFIGPKASRRALDWLVAKKVEVILNQSVNLNFSSDGIFQTSAGETITADCHFVCTGKPVGSSWIKETILRDSLDIHERLMVDKHLRVRGRNNIFAIGDITDVKEIKQGYLVQSHAQVTAKNIKKLIMGASESKLAAYKTGSDMALVSLGRKQGVAQFPIMTISGCIPGLIKSGDLFVGKTRKQLGLKP</sequence>
<dbReference type="SUPFAM" id="SSF51905">
    <property type="entry name" value="FAD/NAD(P)-binding domain"/>
    <property type="match status" value="1"/>
</dbReference>
<dbReference type="Proteomes" id="UP000235220">
    <property type="component" value="Chromosome 14"/>
</dbReference>
<name>A0A6P9EES3_JUGRE</name>
<dbReference type="GO" id="GO:0050660">
    <property type="term" value="F:flavin adenine dinucleotide binding"/>
    <property type="evidence" value="ECO:0000318"/>
    <property type="project" value="GO_Central"/>
</dbReference>
<evidence type="ECO:0000256" key="1">
    <source>
        <dbReference type="ARBA" id="ARBA00057036"/>
    </source>
</evidence>
<dbReference type="PANTHER" id="PTHR43735">
    <property type="entry name" value="APOPTOSIS-INDUCING FACTOR 1"/>
    <property type="match status" value="1"/>
</dbReference>
<dbReference type="PANTHER" id="PTHR43735:SF19">
    <property type="entry name" value="FAD_NAD(P)-BINDING DOMAIN-CONTAINING PROTEIN"/>
    <property type="match status" value="1"/>
</dbReference>
<gene>
    <name evidence="3" type="primary">LOC109002170</name>
</gene>
<dbReference type="RefSeq" id="XP_035541322.1">
    <property type="nucleotide sequence ID" value="XM_035685429.1"/>
</dbReference>
<comment type="function">
    <text evidence="1">Putative FAD-dependent oxidoreductase.</text>
</comment>
<dbReference type="FunFam" id="3.50.50.100:FF:000006">
    <property type="entry name" value="apoptosis-inducing factor 2"/>
    <property type="match status" value="1"/>
</dbReference>
<dbReference type="InterPro" id="IPR023753">
    <property type="entry name" value="FAD/NAD-binding_dom"/>
</dbReference>
<dbReference type="Gramene" id="Jr14_05120_p1">
    <property type="protein sequence ID" value="cds.Jr14_05120_p1"/>
    <property type="gene ID" value="Jr14_05120"/>
</dbReference>
<organism evidence="2 3">
    <name type="scientific">Juglans regia</name>
    <name type="common">English walnut</name>
    <dbReference type="NCBI Taxonomy" id="51240"/>
    <lineage>
        <taxon>Eukaryota</taxon>
        <taxon>Viridiplantae</taxon>
        <taxon>Streptophyta</taxon>
        <taxon>Embryophyta</taxon>
        <taxon>Tracheophyta</taxon>
        <taxon>Spermatophyta</taxon>
        <taxon>Magnoliopsida</taxon>
        <taxon>eudicotyledons</taxon>
        <taxon>Gunneridae</taxon>
        <taxon>Pentapetalae</taxon>
        <taxon>rosids</taxon>
        <taxon>fabids</taxon>
        <taxon>Fagales</taxon>
        <taxon>Juglandaceae</taxon>
        <taxon>Juglans</taxon>
    </lineage>
</organism>
<keyword evidence="2" id="KW-1185">Reference proteome</keyword>
<dbReference type="Pfam" id="PF07992">
    <property type="entry name" value="Pyr_redox_2"/>
    <property type="match status" value="1"/>
</dbReference>
<evidence type="ECO:0000313" key="3">
    <source>
        <dbReference type="RefSeq" id="XP_035541322.1"/>
    </source>
</evidence>
<dbReference type="Gene3D" id="3.50.50.100">
    <property type="match status" value="1"/>
</dbReference>
<reference evidence="3" key="1">
    <citation type="submission" date="2025-08" db="UniProtKB">
        <authorList>
            <consortium name="RefSeq"/>
        </authorList>
    </citation>
    <scope>IDENTIFICATION</scope>
    <source>
        <tissue evidence="3">Leaves</tissue>
    </source>
</reference>
<dbReference type="AlphaFoldDB" id="A0A6P9EES3"/>
<dbReference type="GO" id="GO:0004174">
    <property type="term" value="F:electron-transferring-flavoprotein dehydrogenase activity"/>
    <property type="evidence" value="ECO:0000318"/>
    <property type="project" value="GO_Central"/>
</dbReference>
<protein>
    <submittedName>
        <fullName evidence="3">Ferroptosis suppressor protein 1-like isoform X2</fullName>
    </submittedName>
</protein>
<proteinExistence type="predicted"/>
<dbReference type="GO" id="GO:0005737">
    <property type="term" value="C:cytoplasm"/>
    <property type="evidence" value="ECO:0000318"/>
    <property type="project" value="GO_Central"/>
</dbReference>
<dbReference type="PRINTS" id="PR00368">
    <property type="entry name" value="FADPNR"/>
</dbReference>
<evidence type="ECO:0000313" key="2">
    <source>
        <dbReference type="Proteomes" id="UP000235220"/>
    </source>
</evidence>
<accession>A0A6P9EES3</accession>
<dbReference type="InterPro" id="IPR036188">
    <property type="entry name" value="FAD/NAD-bd_sf"/>
</dbReference>